<evidence type="ECO:0000313" key="2">
    <source>
        <dbReference type="EMBL" id="QVY62601.1"/>
    </source>
</evidence>
<feature type="region of interest" description="Disordered" evidence="1">
    <location>
        <begin position="92"/>
        <end position="117"/>
    </location>
</feature>
<keyword evidence="3" id="KW-1185">Reference proteome</keyword>
<dbReference type="Proteomes" id="UP000679247">
    <property type="component" value="Chromosome"/>
</dbReference>
<evidence type="ECO:0000313" key="3">
    <source>
        <dbReference type="Proteomes" id="UP000679247"/>
    </source>
</evidence>
<keyword evidence="2" id="KW-0032">Aminotransferase</keyword>
<proteinExistence type="predicted"/>
<dbReference type="GO" id="GO:0008483">
    <property type="term" value="F:transaminase activity"/>
    <property type="evidence" value="ECO:0007669"/>
    <property type="project" value="UniProtKB-KW"/>
</dbReference>
<protein>
    <submittedName>
        <fullName evidence="2">Aminotransferase yhxA</fullName>
    </submittedName>
</protein>
<sequence length="117" mass="12446">MKRGESMGKTKLVMAGITATALTIGLSGCNSQAEVPPPPTDTDCDDWEWDDDDGVYECDDDHSRHYGHFFYGGTFYKGKNALLNSSAYKSYKSSSSFAGDSKNRSSGFGSGSSSSGG</sequence>
<reference evidence="2 3" key="1">
    <citation type="submission" date="2021-03" db="EMBL/GenBank/DDBJ databases">
        <title>The first data on the complete genome of the tetrodotoxin-producing bacterium.</title>
        <authorList>
            <person name="Melnikova D.I."/>
            <person name="Nijland R."/>
            <person name="Magarlamov T.Y."/>
        </authorList>
    </citation>
    <scope>NUCLEOTIDE SEQUENCE [LARGE SCALE GENOMIC DNA]</scope>
    <source>
        <strain evidence="2 3">1839</strain>
    </source>
</reference>
<dbReference type="PROSITE" id="PS51257">
    <property type="entry name" value="PROKAR_LIPOPROTEIN"/>
    <property type="match status" value="1"/>
</dbReference>
<feature type="compositionally biased region" description="Gly residues" evidence="1">
    <location>
        <begin position="108"/>
        <end position="117"/>
    </location>
</feature>
<gene>
    <name evidence="2" type="ORF">J1899_05935</name>
</gene>
<name>A0ABX8FEZ5_9BACI</name>
<keyword evidence="2" id="KW-0808">Transferase</keyword>
<accession>A0ABX8FEZ5</accession>
<evidence type="ECO:0000256" key="1">
    <source>
        <dbReference type="SAM" id="MobiDB-lite"/>
    </source>
</evidence>
<dbReference type="EMBL" id="CP071709">
    <property type="protein sequence ID" value="QVY62601.1"/>
    <property type="molecule type" value="Genomic_DNA"/>
</dbReference>
<organism evidence="2 3">
    <name type="scientific">Cytobacillus gottheilii</name>
    <dbReference type="NCBI Taxonomy" id="859144"/>
    <lineage>
        <taxon>Bacteria</taxon>
        <taxon>Bacillati</taxon>
        <taxon>Bacillota</taxon>
        <taxon>Bacilli</taxon>
        <taxon>Bacillales</taxon>
        <taxon>Bacillaceae</taxon>
        <taxon>Cytobacillus</taxon>
    </lineage>
</organism>